<feature type="transmembrane region" description="Helical" evidence="1">
    <location>
        <begin position="77"/>
        <end position="99"/>
    </location>
</feature>
<dbReference type="EMBL" id="JAULSV010000003">
    <property type="protein sequence ID" value="KAK0648377.1"/>
    <property type="molecule type" value="Genomic_DNA"/>
</dbReference>
<dbReference type="AlphaFoldDB" id="A0AA39Y975"/>
<evidence type="ECO:0000313" key="2">
    <source>
        <dbReference type="EMBL" id="KAK0648377.1"/>
    </source>
</evidence>
<sequence>MQPQFIDPKWCSDFPKGNMHLQAMYPKLCLDPPKGSDESLSTETVASSASSVSGKDMVTSSRQILINRGIPWPFWKIVVGFLIFAYTSLALVGAIYLSVTRKLRQPSPQQCDRSRPPSMVESQFEIDIIFVNQLSFTKAKLIDLAWDMCLGHGGRLLHGWLFYYVACRAVTWMLEYSALPYWLLLDILFRPDSLSSLRSLAKWLSGKHQLRTLLILILLSYGIGHVLFFGTIWSASAGYLSAAVGTYMMSDSH</sequence>
<evidence type="ECO:0000313" key="3">
    <source>
        <dbReference type="Proteomes" id="UP001174936"/>
    </source>
</evidence>
<proteinExistence type="predicted"/>
<keyword evidence="1" id="KW-0472">Membrane</keyword>
<keyword evidence="1" id="KW-0812">Transmembrane</keyword>
<gene>
    <name evidence="2" type="ORF">B0T16DRAFT_114963</name>
</gene>
<dbReference type="Proteomes" id="UP001174936">
    <property type="component" value="Unassembled WGS sequence"/>
</dbReference>
<comment type="caution">
    <text evidence="2">The sequence shown here is derived from an EMBL/GenBank/DDBJ whole genome shotgun (WGS) entry which is preliminary data.</text>
</comment>
<protein>
    <submittedName>
        <fullName evidence="2">Uncharacterized protein</fullName>
    </submittedName>
</protein>
<evidence type="ECO:0000256" key="1">
    <source>
        <dbReference type="SAM" id="Phobius"/>
    </source>
</evidence>
<accession>A0AA39Y975</accession>
<reference evidence="2" key="1">
    <citation type="submission" date="2023-06" db="EMBL/GenBank/DDBJ databases">
        <title>Genome-scale phylogeny and comparative genomics of the fungal order Sordariales.</title>
        <authorList>
            <consortium name="Lawrence Berkeley National Laboratory"/>
            <person name="Hensen N."/>
            <person name="Bonometti L."/>
            <person name="Westerberg I."/>
            <person name="Brannstrom I.O."/>
            <person name="Guillou S."/>
            <person name="Cros-Aarteil S."/>
            <person name="Calhoun S."/>
            <person name="Haridas S."/>
            <person name="Kuo A."/>
            <person name="Mondo S."/>
            <person name="Pangilinan J."/>
            <person name="Riley R."/>
            <person name="Labutti K."/>
            <person name="Andreopoulos B."/>
            <person name="Lipzen A."/>
            <person name="Chen C."/>
            <person name="Yanf M."/>
            <person name="Daum C."/>
            <person name="Ng V."/>
            <person name="Clum A."/>
            <person name="Steindorff A."/>
            <person name="Ohm R."/>
            <person name="Martin F."/>
            <person name="Silar P."/>
            <person name="Natvig D."/>
            <person name="Lalanne C."/>
            <person name="Gautier V."/>
            <person name="Ament-Velasquez S.L."/>
            <person name="Kruys A."/>
            <person name="Hutchinson M.I."/>
            <person name="Powell A.J."/>
            <person name="Barry K."/>
            <person name="Miller A.N."/>
            <person name="Grigoriev I.V."/>
            <person name="Debuchy R."/>
            <person name="Gladieux P."/>
            <person name="Thoren M.H."/>
            <person name="Johannesson H."/>
        </authorList>
    </citation>
    <scope>NUCLEOTIDE SEQUENCE</scope>
    <source>
        <strain evidence="2">SMH2532-1</strain>
    </source>
</reference>
<keyword evidence="1" id="KW-1133">Transmembrane helix</keyword>
<keyword evidence="3" id="KW-1185">Reference proteome</keyword>
<feature type="transmembrane region" description="Helical" evidence="1">
    <location>
        <begin position="210"/>
        <end position="233"/>
    </location>
</feature>
<name>A0AA39Y975_9PEZI</name>
<organism evidence="2 3">
    <name type="scientific">Cercophora newfieldiana</name>
    <dbReference type="NCBI Taxonomy" id="92897"/>
    <lineage>
        <taxon>Eukaryota</taxon>
        <taxon>Fungi</taxon>
        <taxon>Dikarya</taxon>
        <taxon>Ascomycota</taxon>
        <taxon>Pezizomycotina</taxon>
        <taxon>Sordariomycetes</taxon>
        <taxon>Sordariomycetidae</taxon>
        <taxon>Sordariales</taxon>
        <taxon>Lasiosphaeriaceae</taxon>
        <taxon>Cercophora</taxon>
    </lineage>
</organism>